<dbReference type="GeneID" id="29063890"/>
<dbReference type="EMBL" id="KX557283">
    <property type="protein sequence ID" value="AOE44696.1"/>
    <property type="molecule type" value="Genomic_DNA"/>
</dbReference>
<sequence>MSASSNIQYSKACLDTALGEIRRLKLLLEESATDNGDQHAVELIDHTVEQILKHTSDARDYL</sequence>
<evidence type="ECO:0000313" key="1">
    <source>
        <dbReference type="EMBL" id="AOE44696.1"/>
    </source>
</evidence>
<name>A0A1B3B143_9CAUD</name>
<reference evidence="1 2" key="1">
    <citation type="submission" date="2016-07" db="EMBL/GenBank/DDBJ databases">
        <authorList>
            <person name="Franke B.K."/>
            <person name="Idrees S."/>
            <person name="Klinkhammer K.E."/>
            <person name="Kocina D.M."/>
            <person name="Lusk T.N."/>
            <person name="Notovny A.L."/>
            <person name="Oberding K.E."/>
            <person name="Quandt C.A."/>
            <person name="Schmitz M.Y."/>
            <person name="Schultz D.E."/>
            <person name="Thaoxaochay C."/>
            <person name="Thomas C.P."/>
            <person name="Toland T.N."/>
            <person name="Topel S.A."/>
            <person name="Warren E.R."/>
            <person name="Weber A.J."/>
            <person name="Welman R.J."/>
            <person name="Williams K.M."/>
            <person name="Bonilla J.A."/>
            <person name="Klyczek K."/>
            <person name="Garlena R.A."/>
            <person name="Russell D.A."/>
            <person name="Pope W.H."/>
            <person name="Jacobs-Sera D."/>
            <person name="Hendrix R.W."/>
            <person name="Hatfull G.F."/>
        </authorList>
    </citation>
    <scope>NUCLEOTIDE SEQUENCE [LARGE SCALE GENOMIC DNA]</scope>
</reference>
<protein>
    <submittedName>
        <fullName evidence="1">Uncharacterized protein</fullName>
    </submittedName>
</protein>
<proteinExistence type="predicted"/>
<dbReference type="Proteomes" id="UP000202619">
    <property type="component" value="Segment"/>
</dbReference>
<gene>
    <name evidence="1" type="primary">92</name>
    <name evidence="1" type="ORF">SEA_REMUS_92</name>
</gene>
<dbReference type="RefSeq" id="YP_009281703.1">
    <property type="nucleotide sequence ID" value="NC_031031.1"/>
</dbReference>
<dbReference type="KEGG" id="vg:29063890"/>
<organism evidence="1 2">
    <name type="scientific">Gordonia phage Remus</name>
    <dbReference type="NCBI Taxonomy" id="1887652"/>
    <lineage>
        <taxon>Viruses</taxon>
        <taxon>Duplodnaviria</taxon>
        <taxon>Heunggongvirae</taxon>
        <taxon>Uroviricota</taxon>
        <taxon>Caudoviricetes</taxon>
        <taxon>Soupsvirus</taxon>
        <taxon>Soupsvirus strosahl</taxon>
    </lineage>
</organism>
<evidence type="ECO:0000313" key="2">
    <source>
        <dbReference type="Proteomes" id="UP000202619"/>
    </source>
</evidence>
<accession>A0A1B3B143</accession>